<name>A0A6S6SWE2_9GAMM</name>
<dbReference type="SUPFAM" id="SSF46626">
    <property type="entry name" value="Cytochrome c"/>
    <property type="match status" value="1"/>
</dbReference>
<keyword evidence="1" id="KW-0813">Transport</keyword>
<dbReference type="InterPro" id="IPR050597">
    <property type="entry name" value="Cytochrome_c_Oxidase_Subunit"/>
</dbReference>
<proteinExistence type="predicted"/>
<dbReference type="AlphaFoldDB" id="A0A6S6SWE2"/>
<keyword evidence="7" id="KW-0732">Signal</keyword>
<evidence type="ECO:0000256" key="1">
    <source>
        <dbReference type="ARBA" id="ARBA00022448"/>
    </source>
</evidence>
<feature type="signal peptide" evidence="7">
    <location>
        <begin position="1"/>
        <end position="32"/>
    </location>
</feature>
<organism evidence="9">
    <name type="scientific">uncultured Thiotrichaceae bacterium</name>
    <dbReference type="NCBI Taxonomy" id="298394"/>
    <lineage>
        <taxon>Bacteria</taxon>
        <taxon>Pseudomonadati</taxon>
        <taxon>Pseudomonadota</taxon>
        <taxon>Gammaproteobacteria</taxon>
        <taxon>Thiotrichales</taxon>
        <taxon>Thiotrichaceae</taxon>
        <taxon>environmental samples</taxon>
    </lineage>
</organism>
<sequence length="115" mass="12867">MKKKLVCTMSRGWMWFAPVFLLGMLSMVYVQAKNDDGEALYEEKGCNACHGNDATSPLMLAYPKLAGQNKDYLIEQVKDIRDEKRTNGQAGIMKATITGITDDEISEIATWLSEL</sequence>
<dbReference type="GO" id="GO:0046872">
    <property type="term" value="F:metal ion binding"/>
    <property type="evidence" value="ECO:0007669"/>
    <property type="project" value="UniProtKB-KW"/>
</dbReference>
<dbReference type="Pfam" id="PF00034">
    <property type="entry name" value="Cytochrom_C"/>
    <property type="match status" value="1"/>
</dbReference>
<dbReference type="PANTHER" id="PTHR33751:SF9">
    <property type="entry name" value="CYTOCHROME C4"/>
    <property type="match status" value="1"/>
</dbReference>
<evidence type="ECO:0000256" key="2">
    <source>
        <dbReference type="ARBA" id="ARBA00022617"/>
    </source>
</evidence>
<evidence type="ECO:0000256" key="3">
    <source>
        <dbReference type="ARBA" id="ARBA00022723"/>
    </source>
</evidence>
<keyword evidence="2 6" id="KW-0349">Heme</keyword>
<gene>
    <name evidence="9" type="ORF">HELGO_WM14067</name>
</gene>
<dbReference type="Gene3D" id="1.10.760.10">
    <property type="entry name" value="Cytochrome c-like domain"/>
    <property type="match status" value="1"/>
</dbReference>
<dbReference type="GO" id="GO:0009055">
    <property type="term" value="F:electron transfer activity"/>
    <property type="evidence" value="ECO:0007669"/>
    <property type="project" value="InterPro"/>
</dbReference>
<dbReference type="EMBL" id="CACVAY010000049">
    <property type="protein sequence ID" value="CAA6811381.1"/>
    <property type="molecule type" value="Genomic_DNA"/>
</dbReference>
<dbReference type="PANTHER" id="PTHR33751">
    <property type="entry name" value="CBB3-TYPE CYTOCHROME C OXIDASE SUBUNIT FIXP"/>
    <property type="match status" value="1"/>
</dbReference>
<dbReference type="InterPro" id="IPR009056">
    <property type="entry name" value="Cyt_c-like_dom"/>
</dbReference>
<feature type="chain" id="PRO_5028130823" evidence="7">
    <location>
        <begin position="33"/>
        <end position="115"/>
    </location>
</feature>
<evidence type="ECO:0000256" key="7">
    <source>
        <dbReference type="SAM" id="SignalP"/>
    </source>
</evidence>
<accession>A0A6S6SWE2</accession>
<dbReference type="PROSITE" id="PS51007">
    <property type="entry name" value="CYTC"/>
    <property type="match status" value="1"/>
</dbReference>
<evidence type="ECO:0000259" key="8">
    <source>
        <dbReference type="PROSITE" id="PS51007"/>
    </source>
</evidence>
<evidence type="ECO:0000256" key="6">
    <source>
        <dbReference type="PROSITE-ProRule" id="PRU00433"/>
    </source>
</evidence>
<keyword evidence="3 6" id="KW-0479">Metal-binding</keyword>
<keyword evidence="4" id="KW-0249">Electron transport</keyword>
<reference evidence="9" key="1">
    <citation type="submission" date="2020-01" db="EMBL/GenBank/DDBJ databases">
        <authorList>
            <person name="Meier V. D."/>
            <person name="Meier V D."/>
        </authorList>
    </citation>
    <scope>NUCLEOTIDE SEQUENCE</scope>
    <source>
        <strain evidence="9">HLG_WM_MAG_07</strain>
    </source>
</reference>
<feature type="domain" description="Cytochrome c" evidence="8">
    <location>
        <begin position="32"/>
        <end position="115"/>
    </location>
</feature>
<dbReference type="InterPro" id="IPR036909">
    <property type="entry name" value="Cyt_c-like_dom_sf"/>
</dbReference>
<evidence type="ECO:0000256" key="4">
    <source>
        <dbReference type="ARBA" id="ARBA00022982"/>
    </source>
</evidence>
<dbReference type="GO" id="GO:0020037">
    <property type="term" value="F:heme binding"/>
    <property type="evidence" value="ECO:0007669"/>
    <property type="project" value="InterPro"/>
</dbReference>
<evidence type="ECO:0000313" key="9">
    <source>
        <dbReference type="EMBL" id="CAA6811381.1"/>
    </source>
</evidence>
<evidence type="ECO:0000256" key="5">
    <source>
        <dbReference type="ARBA" id="ARBA00023004"/>
    </source>
</evidence>
<protein>
    <submittedName>
        <fullName evidence="9">Cytochrome C</fullName>
    </submittedName>
</protein>
<keyword evidence="5 6" id="KW-0408">Iron</keyword>